<evidence type="ECO:0000256" key="1">
    <source>
        <dbReference type="SAM" id="Phobius"/>
    </source>
</evidence>
<evidence type="ECO:0000313" key="2">
    <source>
        <dbReference type="EMBL" id="MDU0339365.1"/>
    </source>
</evidence>
<dbReference type="EMBL" id="JAWDID010000005">
    <property type="protein sequence ID" value="MDU0339365.1"/>
    <property type="molecule type" value="Genomic_DNA"/>
</dbReference>
<reference evidence="2 3" key="1">
    <citation type="submission" date="2023-09" db="EMBL/GenBank/DDBJ databases">
        <title>Whole genome shotgun sequencing (WGS) of Bosea sp. ZW T0_25, isolated from stored onions (Allium cepa).</title>
        <authorList>
            <person name="Stoll D.A."/>
            <person name="Huch M."/>
        </authorList>
    </citation>
    <scope>NUCLEOTIDE SEQUENCE [LARGE SCALE GENOMIC DNA]</scope>
    <source>
        <strain evidence="2 3">ZW T0_25</strain>
    </source>
</reference>
<sequence>MPEIETRPVTAEAFPAHPEEMRAEFDLRVGRHVTLQGRARITPAGVICTGISLALVGFALGYLARSMPRRRQ</sequence>
<gene>
    <name evidence="2" type="ORF">RKE40_05715</name>
</gene>
<organism evidence="2 3">
    <name type="scientific">Bosea rubneri</name>
    <dbReference type="NCBI Taxonomy" id="3075434"/>
    <lineage>
        <taxon>Bacteria</taxon>
        <taxon>Pseudomonadati</taxon>
        <taxon>Pseudomonadota</taxon>
        <taxon>Alphaproteobacteria</taxon>
        <taxon>Hyphomicrobiales</taxon>
        <taxon>Boseaceae</taxon>
        <taxon>Bosea</taxon>
    </lineage>
</organism>
<keyword evidence="1" id="KW-1133">Transmembrane helix</keyword>
<proteinExistence type="predicted"/>
<comment type="caution">
    <text evidence="2">The sequence shown here is derived from an EMBL/GenBank/DDBJ whole genome shotgun (WGS) entry which is preliminary data.</text>
</comment>
<feature type="transmembrane region" description="Helical" evidence="1">
    <location>
        <begin position="41"/>
        <end position="64"/>
    </location>
</feature>
<accession>A0ABU3S3K2</accession>
<keyword evidence="1" id="KW-0472">Membrane</keyword>
<dbReference type="RefSeq" id="WP_316017272.1">
    <property type="nucleotide sequence ID" value="NZ_JAWDID010000005.1"/>
</dbReference>
<evidence type="ECO:0000313" key="3">
    <source>
        <dbReference type="Proteomes" id="UP001254257"/>
    </source>
</evidence>
<keyword evidence="1" id="KW-0812">Transmembrane</keyword>
<keyword evidence="3" id="KW-1185">Reference proteome</keyword>
<dbReference type="Proteomes" id="UP001254257">
    <property type="component" value="Unassembled WGS sequence"/>
</dbReference>
<protein>
    <submittedName>
        <fullName evidence="2">Uncharacterized protein</fullName>
    </submittedName>
</protein>
<name>A0ABU3S3K2_9HYPH</name>